<name>A0AA37TQB0_9HYPH</name>
<feature type="domain" description="Tyr recombinase" evidence="3">
    <location>
        <begin position="163"/>
        <end position="329"/>
    </location>
</feature>
<evidence type="ECO:0000259" key="3">
    <source>
        <dbReference type="PROSITE" id="PS51898"/>
    </source>
</evidence>
<gene>
    <name evidence="4" type="ORF">GCM10007890_57710</name>
</gene>
<protein>
    <submittedName>
        <fullName evidence="4">Integrase</fullName>
    </submittedName>
</protein>
<evidence type="ECO:0000256" key="1">
    <source>
        <dbReference type="ARBA" id="ARBA00023125"/>
    </source>
</evidence>
<dbReference type="EMBL" id="BSPL01000029">
    <property type="protein sequence ID" value="GLS73756.1"/>
    <property type="molecule type" value="Genomic_DNA"/>
</dbReference>
<proteinExistence type="predicted"/>
<dbReference type="InterPro" id="IPR013762">
    <property type="entry name" value="Integrase-like_cat_sf"/>
</dbReference>
<dbReference type="Gene3D" id="1.10.443.10">
    <property type="entry name" value="Intergrase catalytic core"/>
    <property type="match status" value="1"/>
</dbReference>
<dbReference type="Gene3D" id="1.10.150.130">
    <property type="match status" value="1"/>
</dbReference>
<evidence type="ECO:0000313" key="4">
    <source>
        <dbReference type="EMBL" id="GLS73756.1"/>
    </source>
</evidence>
<dbReference type="PROSITE" id="PS51898">
    <property type="entry name" value="TYR_RECOMBINASE"/>
    <property type="match status" value="1"/>
</dbReference>
<dbReference type="InterPro" id="IPR002104">
    <property type="entry name" value="Integrase_catalytic"/>
</dbReference>
<dbReference type="InterPro" id="IPR010998">
    <property type="entry name" value="Integrase_recombinase_N"/>
</dbReference>
<dbReference type="SUPFAM" id="SSF56349">
    <property type="entry name" value="DNA breaking-rejoining enzymes"/>
    <property type="match status" value="1"/>
</dbReference>
<dbReference type="AlphaFoldDB" id="A0AA37TQB0"/>
<reference evidence="5" key="1">
    <citation type="journal article" date="2019" name="Int. J. Syst. Evol. Microbiol.">
        <title>The Global Catalogue of Microorganisms (GCM) 10K type strain sequencing project: providing services to taxonomists for standard genome sequencing and annotation.</title>
        <authorList>
            <consortium name="The Broad Institute Genomics Platform"/>
            <consortium name="The Broad Institute Genome Sequencing Center for Infectious Disease"/>
            <person name="Wu L."/>
            <person name="Ma J."/>
        </authorList>
    </citation>
    <scope>NUCLEOTIDE SEQUENCE [LARGE SCALE GENOMIC DNA]</scope>
    <source>
        <strain evidence="5">NBRC 103632</strain>
    </source>
</reference>
<organism evidence="4 5">
    <name type="scientific">Methylobacterium tardum</name>
    <dbReference type="NCBI Taxonomy" id="374432"/>
    <lineage>
        <taxon>Bacteria</taxon>
        <taxon>Pseudomonadati</taxon>
        <taxon>Pseudomonadota</taxon>
        <taxon>Alphaproteobacteria</taxon>
        <taxon>Hyphomicrobiales</taxon>
        <taxon>Methylobacteriaceae</taxon>
        <taxon>Methylobacterium</taxon>
    </lineage>
</organism>
<accession>A0AA37TQB0</accession>
<dbReference type="GO" id="GO:0006310">
    <property type="term" value="P:DNA recombination"/>
    <property type="evidence" value="ECO:0007669"/>
    <property type="project" value="UniProtKB-KW"/>
</dbReference>
<dbReference type="GO" id="GO:0015074">
    <property type="term" value="P:DNA integration"/>
    <property type="evidence" value="ECO:0007669"/>
    <property type="project" value="InterPro"/>
</dbReference>
<dbReference type="InterPro" id="IPR011010">
    <property type="entry name" value="DNA_brk_join_enz"/>
</dbReference>
<keyword evidence="1" id="KW-0238">DNA-binding</keyword>
<keyword evidence="2" id="KW-0233">DNA recombination</keyword>
<dbReference type="RefSeq" id="WP_238199298.1">
    <property type="nucleotide sequence ID" value="NZ_BPQZ01000034.1"/>
</dbReference>
<dbReference type="GO" id="GO:0003677">
    <property type="term" value="F:DNA binding"/>
    <property type="evidence" value="ECO:0007669"/>
    <property type="project" value="UniProtKB-KW"/>
</dbReference>
<comment type="caution">
    <text evidence="4">The sequence shown here is derived from an EMBL/GenBank/DDBJ whole genome shotgun (WGS) entry which is preliminary data.</text>
</comment>
<dbReference type="Proteomes" id="UP001157440">
    <property type="component" value="Unassembled WGS sequence"/>
</dbReference>
<evidence type="ECO:0000256" key="2">
    <source>
        <dbReference type="ARBA" id="ARBA00023172"/>
    </source>
</evidence>
<evidence type="ECO:0000313" key="5">
    <source>
        <dbReference type="Proteomes" id="UP001157440"/>
    </source>
</evidence>
<keyword evidence="5" id="KW-1185">Reference proteome</keyword>
<dbReference type="Pfam" id="PF00589">
    <property type="entry name" value="Phage_integrase"/>
    <property type="match status" value="1"/>
</dbReference>
<sequence length="352" mass="38684">MILPKGVHKVISRGREYYYFQAGRGTEHAGSRVRLPDDPQTPEFWIAVRQAQGMDAATGAGTVNALIDAYETSPAFLDPETLSDGTRALYRRMLRIARTAWGELPAARLRPVHVQAIMDGLAQSKGKANTFLGTMRALSAWARARGQIDDSLTEGVKPYPVTGGHKPWTTAQIASALDELSGTIRRGVFLYLYTGQRGSDVVRLGWTDVDEGGFTIRQRKTGREVWCPIVPELAAEMASWDRRPGPFLLQPNGKPYSRKRFSIHFAEAREEIPALAGVTLHGLRCTAVVRLRRLGLSVGQIGDISGMSLAMIERYCRFADKKASGKAALLSLSGTAGEPNCKTLENRKTKPF</sequence>